<dbReference type="Gene3D" id="3.40.50.720">
    <property type="entry name" value="NAD(P)-binding Rossmann-like Domain"/>
    <property type="match status" value="1"/>
</dbReference>
<reference evidence="2" key="1">
    <citation type="submission" date="2015-07" db="EMBL/GenBank/DDBJ databases">
        <authorList>
            <person name="Teixeira M.M."/>
            <person name="Souza R.C."/>
            <person name="Almeida L.G."/>
            <person name="Vicente V.A."/>
            <person name="de Hoog S."/>
            <person name="Bocca A.L."/>
            <person name="de Almeida S.R."/>
            <person name="Vasconcelos A.T."/>
            <person name="Felipe M.S."/>
        </authorList>
    </citation>
    <scope>NUCLEOTIDE SEQUENCE [LARGE SCALE GENOMIC DNA]</scope>
    <source>
        <strain evidence="2">KSF</strain>
    </source>
</reference>
<protein>
    <submittedName>
        <fullName evidence="1">Uncharacterized protein</fullName>
    </submittedName>
</protein>
<comment type="caution">
    <text evidence="1">The sequence shown here is derived from an EMBL/GenBank/DDBJ whole genome shotgun (WGS) entry which is preliminary data.</text>
</comment>
<sequence>MSLSSGAASIHAPSHGTVTLLILGAGWTYQFLQPLLERELCITYAATTSTGHDNTLEFRFDPESDDLEPFQRLPLAEYVLITFPLKGKGPSKKLVGMYEATHARSLSREAGYGVEKTTQTKWIQLGSTGVYTAADWVDCSTPIDSSNERGIAEDELIALNGCVLNLAGLYGAQRQPGNWIPRVAKTQEQLGDKGALHLVHGVDVGRAIIAVVKEDQRSSSASEPDASLVFGRRWIISDCVSYDWWQIVWDFNGESEEAVFSEEEDAENAAEADTKRKYRGWVMDLMDKKGVRGLPRPPELLGRKLDGREFWTSLRLRPERALKR</sequence>
<accession>A0A1C1CEE6</accession>
<dbReference type="VEuPathDB" id="FungiDB:G647_01540"/>
<keyword evidence="2" id="KW-1185">Reference proteome</keyword>
<dbReference type="eggNOG" id="ENOG502RXTJ">
    <property type="taxonomic scope" value="Eukaryota"/>
</dbReference>
<dbReference type="EMBL" id="LGRB01000015">
    <property type="protein sequence ID" value="OCT46826.1"/>
    <property type="molecule type" value="Genomic_DNA"/>
</dbReference>
<evidence type="ECO:0000313" key="2">
    <source>
        <dbReference type="Proteomes" id="UP000094526"/>
    </source>
</evidence>
<dbReference type="PANTHER" id="PTHR40129:SF2">
    <property type="entry name" value="KETOPANTOATE REDUCTASE N-TERMINAL DOMAIN-CONTAINING PROTEIN"/>
    <property type="match status" value="1"/>
</dbReference>
<organism evidence="1 2">
    <name type="scientific">Cladophialophora carrionii</name>
    <dbReference type="NCBI Taxonomy" id="86049"/>
    <lineage>
        <taxon>Eukaryota</taxon>
        <taxon>Fungi</taxon>
        <taxon>Dikarya</taxon>
        <taxon>Ascomycota</taxon>
        <taxon>Pezizomycotina</taxon>
        <taxon>Eurotiomycetes</taxon>
        <taxon>Chaetothyriomycetidae</taxon>
        <taxon>Chaetothyriales</taxon>
        <taxon>Herpotrichiellaceae</taxon>
        <taxon>Cladophialophora</taxon>
    </lineage>
</organism>
<dbReference type="AlphaFoldDB" id="A0A1C1CEE6"/>
<proteinExistence type="predicted"/>
<dbReference type="STRING" id="86049.A0A1C1CEE6"/>
<dbReference type="VEuPathDB" id="FungiDB:CLCR_02042"/>
<gene>
    <name evidence="1" type="ORF">CLCR_02042</name>
</gene>
<name>A0A1C1CEE6_9EURO</name>
<evidence type="ECO:0000313" key="1">
    <source>
        <dbReference type="EMBL" id="OCT46826.1"/>
    </source>
</evidence>
<dbReference type="Proteomes" id="UP000094526">
    <property type="component" value="Unassembled WGS sequence"/>
</dbReference>
<dbReference type="PANTHER" id="PTHR40129">
    <property type="entry name" value="KETOPANTOATE REDUCTASE N-TERMINAL DOMAIN-CONTAINING PROTEIN"/>
    <property type="match status" value="1"/>
</dbReference>
<dbReference type="OrthoDB" id="674948at2759"/>